<dbReference type="EMBL" id="JFHK01000004">
    <property type="protein sequence ID" value="OAA31163.1"/>
    <property type="molecule type" value="Genomic_DNA"/>
</dbReference>
<feature type="transmembrane region" description="Helical" evidence="1">
    <location>
        <begin position="76"/>
        <end position="93"/>
    </location>
</feature>
<evidence type="ECO:0000313" key="2">
    <source>
        <dbReference type="EMBL" id="OAA31163.1"/>
    </source>
</evidence>
<keyword evidence="1" id="KW-0812">Transmembrane</keyword>
<feature type="transmembrane region" description="Helical" evidence="1">
    <location>
        <begin position="12"/>
        <end position="33"/>
    </location>
</feature>
<dbReference type="RefSeq" id="WP_068346074.1">
    <property type="nucleotide sequence ID" value="NZ_JFHK01000004.1"/>
</dbReference>
<accession>A0A176K2F8</accession>
<keyword evidence="3" id="KW-1185">Reference proteome</keyword>
<dbReference type="OrthoDB" id="43593at2"/>
<comment type="caution">
    <text evidence="2">The sequence shown here is derived from an EMBL/GenBank/DDBJ whole genome shotgun (WGS) entry which is preliminary data.</text>
</comment>
<organism evidence="2 3">
    <name type="scientific">Kosmotoga arenicorallina S304</name>
    <dbReference type="NCBI Taxonomy" id="1453497"/>
    <lineage>
        <taxon>Bacteria</taxon>
        <taxon>Thermotogati</taxon>
        <taxon>Thermotogota</taxon>
        <taxon>Thermotogae</taxon>
        <taxon>Kosmotogales</taxon>
        <taxon>Kosmotogaceae</taxon>
        <taxon>Kosmotoga</taxon>
    </lineage>
</organism>
<feature type="transmembrane region" description="Helical" evidence="1">
    <location>
        <begin position="184"/>
        <end position="205"/>
    </location>
</feature>
<keyword evidence="1" id="KW-0472">Membrane</keyword>
<reference evidence="2 3" key="1">
    <citation type="submission" date="2014-02" db="EMBL/GenBank/DDBJ databases">
        <title>Kosmotoga genome sequencing.</title>
        <authorList>
            <person name="Pollo S.M."/>
            <person name="Charchuk R."/>
            <person name="Nesbo C.L."/>
        </authorList>
    </citation>
    <scope>NUCLEOTIDE SEQUENCE [LARGE SCALE GENOMIC DNA]</scope>
    <source>
        <strain evidence="2 3">S304</strain>
    </source>
</reference>
<dbReference type="PANTHER" id="PTHR37305:SF1">
    <property type="entry name" value="MEMBRANE PROTEIN"/>
    <property type="match status" value="1"/>
</dbReference>
<dbReference type="GO" id="GO:0005886">
    <property type="term" value="C:plasma membrane"/>
    <property type="evidence" value="ECO:0007669"/>
    <property type="project" value="UniProtKB-SubCell"/>
</dbReference>
<dbReference type="AlphaFoldDB" id="A0A176K2F8"/>
<dbReference type="PANTHER" id="PTHR37305">
    <property type="entry name" value="INTEGRAL MEMBRANE PROTEIN-RELATED"/>
    <property type="match status" value="1"/>
</dbReference>
<evidence type="ECO:0000256" key="1">
    <source>
        <dbReference type="SAM" id="Phobius"/>
    </source>
</evidence>
<feature type="transmembrane region" description="Helical" evidence="1">
    <location>
        <begin position="155"/>
        <end position="177"/>
    </location>
</feature>
<dbReference type="Proteomes" id="UP000077339">
    <property type="component" value="Unassembled WGS sequence"/>
</dbReference>
<dbReference type="GO" id="GO:0140359">
    <property type="term" value="F:ABC-type transporter activity"/>
    <property type="evidence" value="ECO:0007669"/>
    <property type="project" value="InterPro"/>
</dbReference>
<dbReference type="Pfam" id="PF12679">
    <property type="entry name" value="ABC2_membrane_2"/>
    <property type="match status" value="1"/>
</dbReference>
<keyword evidence="1" id="KW-1133">Transmembrane helix</keyword>
<dbReference type="PATRIC" id="fig|1453497.3.peg.1319"/>
<feature type="transmembrane region" description="Helical" evidence="1">
    <location>
        <begin position="114"/>
        <end position="135"/>
    </location>
</feature>
<feature type="transmembrane region" description="Helical" evidence="1">
    <location>
        <begin position="225"/>
        <end position="246"/>
    </location>
</feature>
<gene>
    <name evidence="2" type="ORF">AT15_06610</name>
</gene>
<dbReference type="STRING" id="1453497.AT15_06610"/>
<protein>
    <submittedName>
        <fullName evidence="2">Uncharacterized protein</fullName>
    </submittedName>
</protein>
<sequence length="251" mass="28453">MKKEFYDMRFRALVLFFIMLALFLLIAPLQNYAVESLKNLERSSNQLYEKFVGPGYSQMLANWSFYMYSQWFGKNFGQLVPIIAIVLAFPLFSRETENGTMEFLLARQSRLRVFINKTVSGIVALFSSLLLLSMLPTLYSFIVGKDFINDGVPMFTISVLTGGTLWFSATLFFSVLFNDQVKPILASLGVLALTTVLGLLKSLGFLNTYRYILGINIFNYGEVDIPYTVALIVVSIVLLFSGYLAFKNKEI</sequence>
<name>A0A176K2F8_9BACT</name>
<proteinExistence type="predicted"/>
<evidence type="ECO:0000313" key="3">
    <source>
        <dbReference type="Proteomes" id="UP000077339"/>
    </source>
</evidence>